<reference evidence="2 3" key="1">
    <citation type="submission" date="2022-05" db="EMBL/GenBank/DDBJ databases">
        <authorList>
            <consortium name="Genoscope - CEA"/>
            <person name="William W."/>
        </authorList>
    </citation>
    <scope>NUCLEOTIDE SEQUENCE [LARGE SCALE GENOMIC DNA]</scope>
</reference>
<dbReference type="SUPFAM" id="SSF54897">
    <property type="entry name" value="Protease propeptides/inhibitors"/>
    <property type="match status" value="1"/>
</dbReference>
<dbReference type="InterPro" id="IPR038466">
    <property type="entry name" value="S8_pro-domain_sf"/>
</dbReference>
<accession>A0AAU9XMD5</accession>
<feature type="transmembrane region" description="Helical" evidence="1">
    <location>
        <begin position="65"/>
        <end position="82"/>
    </location>
</feature>
<evidence type="ECO:0000256" key="1">
    <source>
        <dbReference type="SAM" id="Phobius"/>
    </source>
</evidence>
<keyword evidence="1" id="KW-1133">Transmembrane helix</keyword>
<dbReference type="Proteomes" id="UP001159428">
    <property type="component" value="Unassembled WGS sequence"/>
</dbReference>
<keyword evidence="1" id="KW-0812">Transmembrane</keyword>
<gene>
    <name evidence="2" type="ORF">PMEA_00024968</name>
</gene>
<evidence type="ECO:0000313" key="3">
    <source>
        <dbReference type="Proteomes" id="UP001159428"/>
    </source>
</evidence>
<feature type="transmembrane region" description="Helical" evidence="1">
    <location>
        <begin position="12"/>
        <end position="30"/>
    </location>
</feature>
<name>A0AAU9XMD5_9CNID</name>
<dbReference type="EMBL" id="CALNXJ010000048">
    <property type="protein sequence ID" value="CAH3150835.1"/>
    <property type="molecule type" value="Genomic_DNA"/>
</dbReference>
<organism evidence="2 3">
    <name type="scientific">Pocillopora meandrina</name>
    <dbReference type="NCBI Taxonomy" id="46732"/>
    <lineage>
        <taxon>Eukaryota</taxon>
        <taxon>Metazoa</taxon>
        <taxon>Cnidaria</taxon>
        <taxon>Anthozoa</taxon>
        <taxon>Hexacorallia</taxon>
        <taxon>Scleractinia</taxon>
        <taxon>Astrocoeniina</taxon>
        <taxon>Pocilloporidae</taxon>
        <taxon>Pocillopora</taxon>
    </lineage>
</organism>
<comment type="caution">
    <text evidence="2">The sequence shown here is derived from an EMBL/GenBank/DDBJ whole genome shotgun (WGS) entry which is preliminary data.</text>
</comment>
<dbReference type="Gene3D" id="3.30.70.850">
    <property type="entry name" value="Peptidase S8, pro-domain"/>
    <property type="match status" value="1"/>
</dbReference>
<proteinExistence type="predicted"/>
<keyword evidence="1" id="KW-0472">Membrane</keyword>
<protein>
    <submittedName>
        <fullName evidence="2">Uncharacterized protein</fullName>
    </submittedName>
</protein>
<evidence type="ECO:0000313" key="2">
    <source>
        <dbReference type="EMBL" id="CAH3150835.1"/>
    </source>
</evidence>
<keyword evidence="3" id="KW-1185">Reference proteome</keyword>
<sequence>MACYSSSTPSIVSRFFCVLFIILYYGNGVISDAIFTNLWAVKVRGSQQEAEELAHRHGFSYDKHVSFTLIFLFNVALESIWFDSVKTM</sequence>
<dbReference type="AlphaFoldDB" id="A0AAU9XMD5"/>